<dbReference type="AlphaFoldDB" id="A0A3D3RC42"/>
<dbReference type="Proteomes" id="UP000263642">
    <property type="component" value="Unassembled WGS sequence"/>
</dbReference>
<evidence type="ECO:0000313" key="2">
    <source>
        <dbReference type="Proteomes" id="UP000263642"/>
    </source>
</evidence>
<organism evidence="1 2">
    <name type="scientific">Gimesia maris</name>
    <dbReference type="NCBI Taxonomy" id="122"/>
    <lineage>
        <taxon>Bacteria</taxon>
        <taxon>Pseudomonadati</taxon>
        <taxon>Planctomycetota</taxon>
        <taxon>Planctomycetia</taxon>
        <taxon>Planctomycetales</taxon>
        <taxon>Planctomycetaceae</taxon>
        <taxon>Gimesia</taxon>
    </lineage>
</organism>
<reference evidence="1 2" key="1">
    <citation type="journal article" date="2018" name="Nat. Biotechnol.">
        <title>A standardized bacterial taxonomy based on genome phylogeny substantially revises the tree of life.</title>
        <authorList>
            <person name="Parks D.H."/>
            <person name="Chuvochina M."/>
            <person name="Waite D.W."/>
            <person name="Rinke C."/>
            <person name="Skarshewski A."/>
            <person name="Chaumeil P.A."/>
            <person name="Hugenholtz P."/>
        </authorList>
    </citation>
    <scope>NUCLEOTIDE SEQUENCE [LARGE SCALE GENOMIC DNA]</scope>
    <source>
        <strain evidence="1">UBA9375</strain>
    </source>
</reference>
<sequence length="167" mass="18271">MGKRPKKMMYAGGGILALGIILGQYFGLTPGINSGSGEAEKTAEPVEEESRAIMASSESEIIPVLIQPEPKQDKTLAELPLKVLDILIDDRSYLVKAASQPKDKYRPAEISEIITLAKQASGDEDGIHVRVYRTGSARVVPEDKLKEELGKSGLQTQMIDWKIHLID</sequence>
<evidence type="ECO:0000313" key="1">
    <source>
        <dbReference type="EMBL" id="HCO25170.1"/>
    </source>
</evidence>
<gene>
    <name evidence="1" type="ORF">DIT97_19870</name>
</gene>
<proteinExistence type="predicted"/>
<protein>
    <submittedName>
        <fullName evidence="1">Uncharacterized protein</fullName>
    </submittedName>
</protein>
<comment type="caution">
    <text evidence="1">The sequence shown here is derived from an EMBL/GenBank/DDBJ whole genome shotgun (WGS) entry which is preliminary data.</text>
</comment>
<dbReference type="EMBL" id="DQAY01000118">
    <property type="protein sequence ID" value="HCO25170.1"/>
    <property type="molecule type" value="Genomic_DNA"/>
</dbReference>
<name>A0A3D3RC42_9PLAN</name>
<accession>A0A3D3RC42</accession>